<dbReference type="GO" id="GO:0004252">
    <property type="term" value="F:serine-type endopeptidase activity"/>
    <property type="evidence" value="ECO:0007669"/>
    <property type="project" value="InterPro"/>
</dbReference>
<dbReference type="EMBL" id="JAPXFL010000002">
    <property type="protein sequence ID" value="KAK9510222.1"/>
    <property type="molecule type" value="Genomic_DNA"/>
</dbReference>
<comment type="caution">
    <text evidence="3">The sequence shown here is derived from an EMBL/GenBank/DDBJ whole genome shotgun (WGS) entry which is preliminary data.</text>
</comment>
<name>A0AAW1DMS3_9HEMI</name>
<accession>A0AAW1DMS3</accession>
<dbReference type="Proteomes" id="UP001461498">
    <property type="component" value="Unassembled WGS sequence"/>
</dbReference>
<dbReference type="InterPro" id="IPR043504">
    <property type="entry name" value="Peptidase_S1_PA_chymotrypsin"/>
</dbReference>
<evidence type="ECO:0000313" key="4">
    <source>
        <dbReference type="Proteomes" id="UP001461498"/>
    </source>
</evidence>
<dbReference type="AlphaFoldDB" id="A0AAW1DMS3"/>
<protein>
    <recommendedName>
        <fullName evidence="2">Peptidase S1 domain-containing protein</fullName>
    </recommendedName>
</protein>
<keyword evidence="1" id="KW-0812">Transmembrane</keyword>
<evidence type="ECO:0000259" key="2">
    <source>
        <dbReference type="Pfam" id="PF00089"/>
    </source>
</evidence>
<dbReference type="SUPFAM" id="SSF50494">
    <property type="entry name" value="Trypsin-like serine proteases"/>
    <property type="match status" value="1"/>
</dbReference>
<keyword evidence="1" id="KW-0472">Membrane</keyword>
<evidence type="ECO:0000256" key="1">
    <source>
        <dbReference type="SAM" id="Phobius"/>
    </source>
</evidence>
<dbReference type="InterPro" id="IPR009003">
    <property type="entry name" value="Peptidase_S1_PA"/>
</dbReference>
<dbReference type="InterPro" id="IPR001254">
    <property type="entry name" value="Trypsin_dom"/>
</dbReference>
<organism evidence="3 4">
    <name type="scientific">Rhynocoris fuscipes</name>
    <dbReference type="NCBI Taxonomy" id="488301"/>
    <lineage>
        <taxon>Eukaryota</taxon>
        <taxon>Metazoa</taxon>
        <taxon>Ecdysozoa</taxon>
        <taxon>Arthropoda</taxon>
        <taxon>Hexapoda</taxon>
        <taxon>Insecta</taxon>
        <taxon>Pterygota</taxon>
        <taxon>Neoptera</taxon>
        <taxon>Paraneoptera</taxon>
        <taxon>Hemiptera</taxon>
        <taxon>Heteroptera</taxon>
        <taxon>Panheteroptera</taxon>
        <taxon>Cimicomorpha</taxon>
        <taxon>Reduviidae</taxon>
        <taxon>Harpactorinae</taxon>
        <taxon>Harpactorini</taxon>
        <taxon>Rhynocoris</taxon>
    </lineage>
</organism>
<reference evidence="3 4" key="1">
    <citation type="submission" date="2022-12" db="EMBL/GenBank/DDBJ databases">
        <title>Chromosome-level genome assembly of true bugs.</title>
        <authorList>
            <person name="Ma L."/>
            <person name="Li H."/>
        </authorList>
    </citation>
    <scope>NUCLEOTIDE SEQUENCE [LARGE SCALE GENOMIC DNA]</scope>
    <source>
        <strain evidence="3">Lab_2022b</strain>
    </source>
</reference>
<keyword evidence="1" id="KW-1133">Transmembrane helix</keyword>
<evidence type="ECO:0000313" key="3">
    <source>
        <dbReference type="EMBL" id="KAK9510222.1"/>
    </source>
</evidence>
<feature type="transmembrane region" description="Helical" evidence="1">
    <location>
        <begin position="159"/>
        <end position="175"/>
    </location>
</feature>
<keyword evidence="4" id="KW-1185">Reference proteome</keyword>
<proteinExistence type="predicted"/>
<sequence length="176" mass="19932">MPVIQTDKIKVIKMDVDDWPENVTKRKCFVVGYGYHRVFGRSGRLHGGQVVLGKGPNPYENCPAAYHHTRKFLWSYNNESEPLCFGDSGAPIVCDGKTHGIGVLSFPCYQAQYNIDCSELYVDAYVMLRDHLPWIKEHLSCAPDCSVGSSFFKVHSSTYLLWCILTLLYVAIFSIK</sequence>
<dbReference type="Pfam" id="PF00089">
    <property type="entry name" value="Trypsin"/>
    <property type="match status" value="1"/>
</dbReference>
<feature type="domain" description="Peptidase S1" evidence="2">
    <location>
        <begin position="23"/>
        <end position="112"/>
    </location>
</feature>
<gene>
    <name evidence="3" type="ORF">O3M35_005051</name>
</gene>
<dbReference type="GO" id="GO:0006508">
    <property type="term" value="P:proteolysis"/>
    <property type="evidence" value="ECO:0007669"/>
    <property type="project" value="InterPro"/>
</dbReference>
<dbReference type="Gene3D" id="2.40.10.10">
    <property type="entry name" value="Trypsin-like serine proteases"/>
    <property type="match status" value="1"/>
</dbReference>